<dbReference type="GO" id="GO:0005886">
    <property type="term" value="C:plasma membrane"/>
    <property type="evidence" value="ECO:0007669"/>
    <property type="project" value="TreeGrafter"/>
</dbReference>
<dbReference type="Proteomes" id="UP000293854">
    <property type="component" value="Unassembled WGS sequence"/>
</dbReference>
<dbReference type="EMBL" id="RQTE01000008">
    <property type="protein sequence ID" value="RZI04807.1"/>
    <property type="molecule type" value="Genomic_DNA"/>
</dbReference>
<gene>
    <name evidence="1" type="ORF">EIG99_00485</name>
</gene>
<evidence type="ECO:0000313" key="2">
    <source>
        <dbReference type="Proteomes" id="UP000293854"/>
    </source>
</evidence>
<reference evidence="1 2" key="1">
    <citation type="submission" date="2018-11" db="EMBL/GenBank/DDBJ databases">
        <title>Genomic profiling of Staphylococcus species from a Poultry farm system in KwaZulu-Natal, South Africa.</title>
        <authorList>
            <person name="Amoako D.G."/>
            <person name="Somboro A.M."/>
            <person name="Abia A.L.K."/>
            <person name="Bester L.A."/>
            <person name="Essack S.Y."/>
        </authorList>
    </citation>
    <scope>NUCLEOTIDE SEQUENCE [LARGE SCALE GENOMIC DNA]</scope>
    <source>
        <strain evidence="1 2">SA11</strain>
    </source>
</reference>
<accession>A0A3S4S1N7</accession>
<organism evidence="1 2">
    <name type="scientific">Staphylococcus condimenti</name>
    <dbReference type="NCBI Taxonomy" id="70255"/>
    <lineage>
        <taxon>Bacteria</taxon>
        <taxon>Bacillati</taxon>
        <taxon>Bacillota</taxon>
        <taxon>Bacilli</taxon>
        <taxon>Bacillales</taxon>
        <taxon>Staphylococcaceae</taxon>
        <taxon>Staphylococcus</taxon>
    </lineage>
</organism>
<evidence type="ECO:0000313" key="1">
    <source>
        <dbReference type="EMBL" id="RZI04807.1"/>
    </source>
</evidence>
<dbReference type="InterPro" id="IPR008523">
    <property type="entry name" value="DUF805"/>
</dbReference>
<comment type="caution">
    <text evidence="1">The sequence shown here is derived from an EMBL/GenBank/DDBJ whole genome shotgun (WGS) entry which is preliminary data.</text>
</comment>
<name>A0A3S4S1N7_9STAP</name>
<dbReference type="AlphaFoldDB" id="A0A3S4S1N7"/>
<proteinExistence type="predicted"/>
<dbReference type="PANTHER" id="PTHR34980:SF2">
    <property type="entry name" value="INNER MEMBRANE PROTEIN YHAH-RELATED"/>
    <property type="match status" value="1"/>
</dbReference>
<dbReference type="Pfam" id="PF05656">
    <property type="entry name" value="DUF805"/>
    <property type="match status" value="1"/>
</dbReference>
<dbReference type="PANTHER" id="PTHR34980">
    <property type="entry name" value="INNER MEMBRANE PROTEIN-RELATED-RELATED"/>
    <property type="match status" value="1"/>
</dbReference>
<protein>
    <submittedName>
        <fullName evidence="1">DUF805 domain-containing protein</fullName>
    </submittedName>
</protein>
<dbReference type="OrthoDB" id="9812349at2"/>
<sequence>MLLEKRVGFGESFKLFWKNYVNFKGRATRPEYWFMTLWSFIIFLPITIILFIGMSIMIAGGVNDSDGLIAIGALLYFGLLIIVTLIGLAMLLPSIALLFRRFHDTGRSAKFYFFYLGYAIIGYIVAIIAINVSDAAAWSIVLSVLIWLGYMAFAIYMLVITVLPSEPRDNKYGPVRGSARIQAGDSHWRNT</sequence>